<evidence type="ECO:0000256" key="1">
    <source>
        <dbReference type="SAM" id="MobiDB-lite"/>
    </source>
</evidence>
<feature type="compositionally biased region" description="Polar residues" evidence="1">
    <location>
        <begin position="73"/>
        <end position="92"/>
    </location>
</feature>
<reference evidence="2 3" key="1">
    <citation type="submission" date="2012-08" db="EMBL/GenBank/DDBJ databases">
        <title>The Genome Sequence of Barnesiella intestinihominis YIT 11860.</title>
        <authorList>
            <consortium name="The Broad Institute Genome Sequencing Platform"/>
            <person name="Earl A."/>
            <person name="Ward D."/>
            <person name="Feldgarden M."/>
            <person name="Gevers D."/>
            <person name="Morotomi M."/>
            <person name="Walker B."/>
            <person name="Young S.K."/>
            <person name="Zeng Q."/>
            <person name="Gargeya S."/>
            <person name="Fitzgerald M."/>
            <person name="Haas B."/>
            <person name="Abouelleil A."/>
            <person name="Alvarado L."/>
            <person name="Arachchi H.M."/>
            <person name="Berlin A.M."/>
            <person name="Chapman S.B."/>
            <person name="Goldberg J."/>
            <person name="Griggs A."/>
            <person name="Gujja S."/>
            <person name="Hansen M."/>
            <person name="Howarth C."/>
            <person name="Imamovic A."/>
            <person name="Larimer J."/>
            <person name="McCowen C."/>
            <person name="Montmayeur A."/>
            <person name="Murphy C."/>
            <person name="Neiman D."/>
            <person name="Pearson M."/>
            <person name="Priest M."/>
            <person name="Roberts A."/>
            <person name="Saif S."/>
            <person name="Shea T."/>
            <person name="Sisk P."/>
            <person name="Sykes S."/>
            <person name="Wortman J."/>
            <person name="Nusbaum C."/>
            <person name="Birren B."/>
        </authorList>
    </citation>
    <scope>NUCLEOTIDE SEQUENCE [LARGE SCALE GENOMIC DNA]</scope>
    <source>
        <strain evidence="2 3">YIT 11860</strain>
    </source>
</reference>
<dbReference type="AlphaFoldDB" id="K0WUS1"/>
<sequence length="150" mass="17241">METQEQKFTRELANSRMQIELLRNQVLLRYYAQLLELDIMQHPKEVKTLMSSINTLERYARKYTPKDSAEVTPVSNEIQPMTNGKETATNTVPHEGEKTETIEPKKIQNTAVAKPTPHTPVEPPHLSSVTNFPEGIKIKKVVHRSKTHRK</sequence>
<evidence type="ECO:0000313" key="2">
    <source>
        <dbReference type="EMBL" id="EJZ63002.1"/>
    </source>
</evidence>
<organism evidence="2 3">
    <name type="scientific">Barnesiella intestinihominis YIT 11860</name>
    <dbReference type="NCBI Taxonomy" id="742726"/>
    <lineage>
        <taxon>Bacteria</taxon>
        <taxon>Pseudomonadati</taxon>
        <taxon>Bacteroidota</taxon>
        <taxon>Bacteroidia</taxon>
        <taxon>Bacteroidales</taxon>
        <taxon>Barnesiellaceae</taxon>
        <taxon>Barnesiella</taxon>
    </lineage>
</organism>
<dbReference type="HOGENOM" id="CLU_1783073_0_0_10"/>
<name>K0WUS1_9BACT</name>
<comment type="caution">
    <text evidence="2">The sequence shown here is derived from an EMBL/GenBank/DDBJ whole genome shotgun (WGS) entry which is preliminary data.</text>
</comment>
<feature type="compositionally biased region" description="Basic and acidic residues" evidence="1">
    <location>
        <begin position="94"/>
        <end position="106"/>
    </location>
</feature>
<dbReference type="Proteomes" id="UP000006044">
    <property type="component" value="Unassembled WGS sequence"/>
</dbReference>
<keyword evidence="3" id="KW-1185">Reference proteome</keyword>
<gene>
    <name evidence="2" type="ORF">HMPREF9448_02359</name>
</gene>
<dbReference type="GeneID" id="77849551"/>
<protein>
    <submittedName>
        <fullName evidence="2">Uncharacterized protein</fullName>
    </submittedName>
</protein>
<dbReference type="EMBL" id="ADLE01000015">
    <property type="protein sequence ID" value="EJZ63002.1"/>
    <property type="molecule type" value="Genomic_DNA"/>
</dbReference>
<proteinExistence type="predicted"/>
<feature type="region of interest" description="Disordered" evidence="1">
    <location>
        <begin position="64"/>
        <end position="134"/>
    </location>
</feature>
<dbReference type="RefSeq" id="WP_008862746.1">
    <property type="nucleotide sequence ID" value="NZ_JH815205.1"/>
</dbReference>
<accession>K0WUS1</accession>
<evidence type="ECO:0000313" key="3">
    <source>
        <dbReference type="Proteomes" id="UP000006044"/>
    </source>
</evidence>